<gene>
    <name evidence="1" type="ORF">HK105_202423</name>
</gene>
<dbReference type="Proteomes" id="UP001527925">
    <property type="component" value="Unassembled WGS sequence"/>
</dbReference>
<reference evidence="1 2" key="1">
    <citation type="submission" date="2023-09" db="EMBL/GenBank/DDBJ databases">
        <title>Pangenome analysis of Batrachochytrium dendrobatidis and related Chytrids.</title>
        <authorList>
            <person name="Yacoub M.N."/>
            <person name="Stajich J.E."/>
            <person name="James T.Y."/>
        </authorList>
    </citation>
    <scope>NUCLEOTIDE SEQUENCE [LARGE SCALE GENOMIC DNA]</scope>
    <source>
        <strain evidence="1 2">JEL0888</strain>
    </source>
</reference>
<sequence length="69" mass="7592">MGHDGNCICAVCSCGRHRMCKPVKISDAPLDAHTEYCDNFTNFPLEVRRGRPAPQELTVGGEFHGSTEK</sequence>
<name>A0ABR4NEP9_9FUNG</name>
<organism evidence="1 2">
    <name type="scientific">Polyrhizophydium stewartii</name>
    <dbReference type="NCBI Taxonomy" id="2732419"/>
    <lineage>
        <taxon>Eukaryota</taxon>
        <taxon>Fungi</taxon>
        <taxon>Fungi incertae sedis</taxon>
        <taxon>Chytridiomycota</taxon>
        <taxon>Chytridiomycota incertae sedis</taxon>
        <taxon>Chytridiomycetes</taxon>
        <taxon>Rhizophydiales</taxon>
        <taxon>Rhizophydiales incertae sedis</taxon>
        <taxon>Polyrhizophydium</taxon>
    </lineage>
</organism>
<proteinExistence type="predicted"/>
<keyword evidence="2" id="KW-1185">Reference proteome</keyword>
<evidence type="ECO:0000313" key="2">
    <source>
        <dbReference type="Proteomes" id="UP001527925"/>
    </source>
</evidence>
<accession>A0ABR4NEP9</accession>
<dbReference type="EMBL" id="JADGIZ020000008">
    <property type="protein sequence ID" value="KAL2918009.1"/>
    <property type="molecule type" value="Genomic_DNA"/>
</dbReference>
<comment type="caution">
    <text evidence="1">The sequence shown here is derived from an EMBL/GenBank/DDBJ whole genome shotgun (WGS) entry which is preliminary data.</text>
</comment>
<protein>
    <submittedName>
        <fullName evidence="1">Uncharacterized protein</fullName>
    </submittedName>
</protein>
<evidence type="ECO:0000313" key="1">
    <source>
        <dbReference type="EMBL" id="KAL2918009.1"/>
    </source>
</evidence>